<dbReference type="EMBL" id="LN515532">
    <property type="protein sequence ID" value="CEA14579.1"/>
    <property type="molecule type" value="Genomic_DNA"/>
</dbReference>
<dbReference type="EC" id="3.1.21.1" evidence="4"/>
<dbReference type="SUPFAM" id="SSF54060">
    <property type="entry name" value="His-Me finger endonucleases"/>
    <property type="match status" value="1"/>
</dbReference>
<dbReference type="PANTHER" id="PTHR33607">
    <property type="entry name" value="ENDONUCLEASE-1"/>
    <property type="match status" value="1"/>
</dbReference>
<dbReference type="STRING" id="1562970.ING2E5B_0002"/>
<keyword evidence="5" id="KW-1185">Reference proteome</keyword>
<evidence type="ECO:0000256" key="2">
    <source>
        <dbReference type="ARBA" id="ARBA00022722"/>
    </source>
</evidence>
<dbReference type="HOGENOM" id="CLU_852200_0_0_10"/>
<dbReference type="InterPro" id="IPR007346">
    <property type="entry name" value="Endonuclease-I"/>
</dbReference>
<dbReference type="PATRIC" id="fig|1562970.3.peg.2"/>
<dbReference type="PANTHER" id="PTHR33607:SF2">
    <property type="entry name" value="ENDONUCLEASE-1"/>
    <property type="match status" value="1"/>
</dbReference>
<comment type="similarity">
    <text evidence="1">Belongs to the EndA/NucM nuclease family.</text>
</comment>
<dbReference type="Proteomes" id="UP000032417">
    <property type="component" value="Chromosome 1"/>
</dbReference>
<organism evidence="4 5">
    <name type="scientific">Fermentimonas caenicola</name>
    <dbReference type="NCBI Taxonomy" id="1562970"/>
    <lineage>
        <taxon>Bacteria</taxon>
        <taxon>Pseudomonadati</taxon>
        <taxon>Bacteroidota</taxon>
        <taxon>Bacteroidia</taxon>
        <taxon>Bacteroidales</taxon>
        <taxon>Dysgonomonadaceae</taxon>
        <taxon>Fermentimonas</taxon>
    </lineage>
</organism>
<reference evidence="4 5" key="1">
    <citation type="submission" date="2014-08" db="EMBL/GenBank/DDBJ databases">
        <authorList>
            <person name="Wibberg D."/>
        </authorList>
    </citation>
    <scope>NUCLEOTIDE SEQUENCE [LARGE SCALE GENOMIC DNA]</scope>
    <source>
        <strain evidence="5">ING2-E5B</strain>
    </source>
</reference>
<keyword evidence="2" id="KW-0540">Nuclease</keyword>
<name>A0A098BYR5_9BACT</name>
<evidence type="ECO:0000256" key="3">
    <source>
        <dbReference type="ARBA" id="ARBA00022801"/>
    </source>
</evidence>
<protein>
    <submittedName>
        <fullName evidence="4">Nuclease, EndA/NucM family</fullName>
        <ecNumber evidence="4">3.1.21.1</ecNumber>
    </submittedName>
</protein>
<evidence type="ECO:0000313" key="4">
    <source>
        <dbReference type="EMBL" id="CEA14579.1"/>
    </source>
</evidence>
<dbReference type="InterPro" id="IPR044925">
    <property type="entry name" value="His-Me_finger_sf"/>
</dbReference>
<evidence type="ECO:0000313" key="5">
    <source>
        <dbReference type="Proteomes" id="UP000032417"/>
    </source>
</evidence>
<evidence type="ECO:0000256" key="1">
    <source>
        <dbReference type="ARBA" id="ARBA00006429"/>
    </source>
</evidence>
<keyword evidence="3 4" id="KW-0378">Hydrolase</keyword>
<sequence>MLLIGFSLKAQVPEGYYSSAEGKSGAELKTALFNIIKEPKVVAYSELWKAFEKTDSRKNNIVWDIYSDNAMGSAEYYYTFSKDRCGTFKKEGDCYNREHTLPRSWFKGSRLLESDLYHVYPTDGYVNNRRSNFPFGEVGISIWESTNGSKVGQNTFGNYTKTVFEPIDEYKGDIARTYFYMVTAYEDIVPLWRSDQLSESSYPGLSEWSLQLLLKWHRQDPVSLKEVRRNEEVSKIQGNRNPFIDYPQLVEYVWGADSSLAFEPDSLTDSFVLIEYSPFERWLTQQRWVENLKQYFNREK</sequence>
<dbReference type="GO" id="GO:0004530">
    <property type="term" value="F:deoxyribonuclease I activity"/>
    <property type="evidence" value="ECO:0007669"/>
    <property type="project" value="UniProtKB-EC"/>
</dbReference>
<gene>
    <name evidence="4" type="primary">EndA</name>
    <name evidence="4" type="ORF">ING2E5B_0002</name>
</gene>
<dbReference type="Pfam" id="PF04231">
    <property type="entry name" value="Endonuclease_1"/>
    <property type="match status" value="1"/>
</dbReference>
<proteinExistence type="inferred from homology"/>
<dbReference type="AlphaFoldDB" id="A0A098BYR5"/>
<dbReference type="KEGG" id="pbt:ING2E5B_0002"/>
<accession>A0A098BYR5</accession>